<keyword evidence="13" id="KW-1185">Reference proteome</keyword>
<dbReference type="InterPro" id="IPR036250">
    <property type="entry name" value="AcylCo_DH-like_C"/>
</dbReference>
<dbReference type="SUPFAM" id="SSF47203">
    <property type="entry name" value="Acyl-CoA dehydrogenase C-terminal domain-like"/>
    <property type="match status" value="1"/>
</dbReference>
<dbReference type="InterPro" id="IPR009075">
    <property type="entry name" value="AcylCo_DH/oxidase_C"/>
</dbReference>
<dbReference type="FunFam" id="1.10.540.10:FF:000002">
    <property type="entry name" value="Acyl-CoA dehydrogenase FadE19"/>
    <property type="match status" value="1"/>
</dbReference>
<dbReference type="PIRSF" id="PIRSF016578">
    <property type="entry name" value="HsaA"/>
    <property type="match status" value="1"/>
</dbReference>
<dbReference type="InterPro" id="IPR006091">
    <property type="entry name" value="Acyl-CoA_Oxase/DH_mid-dom"/>
</dbReference>
<dbReference type="Gene3D" id="2.40.110.10">
    <property type="entry name" value="Butyryl-CoA Dehydrogenase, subunit A, domain 2"/>
    <property type="match status" value="1"/>
</dbReference>
<dbReference type="InterPro" id="IPR013786">
    <property type="entry name" value="AcylCoA_DH/ox_N"/>
</dbReference>
<evidence type="ECO:0000313" key="12">
    <source>
        <dbReference type="EMBL" id="ACL65620.1"/>
    </source>
</evidence>
<organism evidence="12 13">
    <name type="scientific">Anaeromyxobacter dehalogenans (strain ATCC BAA-258 / DSM 21875 / 2CP-1)</name>
    <dbReference type="NCBI Taxonomy" id="455488"/>
    <lineage>
        <taxon>Bacteria</taxon>
        <taxon>Pseudomonadati</taxon>
        <taxon>Myxococcota</taxon>
        <taxon>Myxococcia</taxon>
        <taxon>Myxococcales</taxon>
        <taxon>Cystobacterineae</taxon>
        <taxon>Anaeromyxobacteraceae</taxon>
        <taxon>Anaeromyxobacter</taxon>
    </lineage>
</organism>
<protein>
    <recommendedName>
        <fullName evidence="7">Cyclohex-1-ene-1-carbonyl-CoA dehydrogenase</fullName>
        <ecNumber evidence="6">1.3.8.10</ecNumber>
    </recommendedName>
</protein>
<dbReference type="GO" id="GO:0050660">
    <property type="term" value="F:flavin adenine dinucleotide binding"/>
    <property type="evidence" value="ECO:0007669"/>
    <property type="project" value="InterPro"/>
</dbReference>
<evidence type="ECO:0000256" key="4">
    <source>
        <dbReference type="ARBA" id="ARBA00022827"/>
    </source>
</evidence>
<name>B8JAA1_ANAD2</name>
<dbReference type="RefSeq" id="WP_012633454.1">
    <property type="nucleotide sequence ID" value="NC_011891.1"/>
</dbReference>
<dbReference type="SUPFAM" id="SSF56645">
    <property type="entry name" value="Acyl-CoA dehydrogenase NM domain-like"/>
    <property type="match status" value="1"/>
</dbReference>
<dbReference type="InterPro" id="IPR046373">
    <property type="entry name" value="Acyl-CoA_Oxase/DH_mid-dom_sf"/>
</dbReference>
<dbReference type="Proteomes" id="UP000007089">
    <property type="component" value="Chromosome"/>
</dbReference>
<dbReference type="PANTHER" id="PTHR43884:SF12">
    <property type="entry name" value="ISOVALERYL-COA DEHYDROGENASE, MITOCHONDRIAL-RELATED"/>
    <property type="match status" value="1"/>
</dbReference>
<evidence type="ECO:0000259" key="11">
    <source>
        <dbReference type="Pfam" id="PF02771"/>
    </source>
</evidence>
<proteinExistence type="inferred from homology"/>
<evidence type="ECO:0000313" key="13">
    <source>
        <dbReference type="Proteomes" id="UP000007089"/>
    </source>
</evidence>
<keyword evidence="3 8" id="KW-0285">Flavoprotein</keyword>
<evidence type="ECO:0000256" key="8">
    <source>
        <dbReference type="RuleBase" id="RU362125"/>
    </source>
</evidence>
<accession>B8JAA1</accession>
<comment type="cofactor">
    <cofactor evidence="1 8">
        <name>FAD</name>
        <dbReference type="ChEBI" id="CHEBI:57692"/>
    </cofactor>
</comment>
<dbReference type="PROSITE" id="PS00072">
    <property type="entry name" value="ACYL_COA_DH_1"/>
    <property type="match status" value="1"/>
</dbReference>
<comment type="similarity">
    <text evidence="2 8">Belongs to the acyl-CoA dehydrogenase family.</text>
</comment>
<dbReference type="GO" id="GO:0003995">
    <property type="term" value="F:acyl-CoA dehydrogenase activity"/>
    <property type="evidence" value="ECO:0007669"/>
    <property type="project" value="InterPro"/>
</dbReference>
<dbReference type="Gene3D" id="1.10.540.10">
    <property type="entry name" value="Acyl-CoA dehydrogenase/oxidase, N-terminal domain"/>
    <property type="match status" value="1"/>
</dbReference>
<dbReference type="EC" id="1.3.8.10" evidence="6"/>
<evidence type="ECO:0000256" key="2">
    <source>
        <dbReference type="ARBA" id="ARBA00009347"/>
    </source>
</evidence>
<dbReference type="InterPro" id="IPR006089">
    <property type="entry name" value="Acyl-CoA_DH_CS"/>
</dbReference>
<dbReference type="EMBL" id="CP001359">
    <property type="protein sequence ID" value="ACL65620.1"/>
    <property type="molecule type" value="Genomic_DNA"/>
</dbReference>
<dbReference type="InterPro" id="IPR009100">
    <property type="entry name" value="AcylCoA_DH/oxidase_NM_dom_sf"/>
</dbReference>
<evidence type="ECO:0000256" key="7">
    <source>
        <dbReference type="ARBA" id="ARBA00072305"/>
    </source>
</evidence>
<dbReference type="Pfam" id="PF02771">
    <property type="entry name" value="Acyl-CoA_dh_N"/>
    <property type="match status" value="1"/>
</dbReference>
<evidence type="ECO:0000256" key="5">
    <source>
        <dbReference type="ARBA" id="ARBA00023002"/>
    </source>
</evidence>
<keyword evidence="4 8" id="KW-0274">FAD</keyword>
<feature type="domain" description="Acyl-CoA dehydrogenase/oxidase N-terminal" evidence="11">
    <location>
        <begin position="7"/>
        <end position="117"/>
    </location>
</feature>
<keyword evidence="5 8" id="KW-0560">Oxidoreductase</keyword>
<dbReference type="InterPro" id="IPR037069">
    <property type="entry name" value="AcylCoA_DH/ox_N_sf"/>
</dbReference>
<dbReference type="FunFam" id="1.20.140.10:FF:000004">
    <property type="entry name" value="Acyl-CoA dehydrogenase FadE25"/>
    <property type="match status" value="1"/>
</dbReference>
<evidence type="ECO:0000256" key="1">
    <source>
        <dbReference type="ARBA" id="ARBA00001974"/>
    </source>
</evidence>
<dbReference type="Pfam" id="PF02770">
    <property type="entry name" value="Acyl-CoA_dh_M"/>
    <property type="match status" value="1"/>
</dbReference>
<gene>
    <name evidence="12" type="ordered locus">A2cp1_2282</name>
</gene>
<reference evidence="12" key="1">
    <citation type="submission" date="2009-01" db="EMBL/GenBank/DDBJ databases">
        <title>Complete sequence of Anaeromyxobacter dehalogenans 2CP-1.</title>
        <authorList>
            <consortium name="US DOE Joint Genome Institute"/>
            <person name="Lucas S."/>
            <person name="Copeland A."/>
            <person name="Lapidus A."/>
            <person name="Glavina del Rio T."/>
            <person name="Dalin E."/>
            <person name="Tice H."/>
            <person name="Bruce D."/>
            <person name="Goodwin L."/>
            <person name="Pitluck S."/>
            <person name="Saunders E."/>
            <person name="Brettin T."/>
            <person name="Detter J.C."/>
            <person name="Han C."/>
            <person name="Larimer F."/>
            <person name="Land M."/>
            <person name="Hauser L."/>
            <person name="Kyrpides N."/>
            <person name="Ovchinnikova G."/>
            <person name="Beliaev A.S."/>
            <person name="Richardson P."/>
        </authorList>
    </citation>
    <scope>NUCLEOTIDE SEQUENCE</scope>
    <source>
        <strain evidence="12">2CP-1</strain>
    </source>
</reference>
<dbReference type="FunFam" id="2.40.110.10:FF:000001">
    <property type="entry name" value="Acyl-CoA dehydrogenase, mitochondrial"/>
    <property type="match status" value="1"/>
</dbReference>
<evidence type="ECO:0000256" key="3">
    <source>
        <dbReference type="ARBA" id="ARBA00022630"/>
    </source>
</evidence>
<feature type="domain" description="Acyl-CoA dehydrogenase/oxidase C-terminal" evidence="9">
    <location>
        <begin position="231"/>
        <end position="380"/>
    </location>
</feature>
<dbReference type="Pfam" id="PF00441">
    <property type="entry name" value="Acyl-CoA_dh_1"/>
    <property type="match status" value="1"/>
</dbReference>
<dbReference type="PANTHER" id="PTHR43884">
    <property type="entry name" value="ACYL-COA DEHYDROGENASE"/>
    <property type="match status" value="1"/>
</dbReference>
<dbReference type="Gene3D" id="1.20.140.10">
    <property type="entry name" value="Butyryl-CoA Dehydrogenase, subunit A, domain 3"/>
    <property type="match status" value="1"/>
</dbReference>
<sequence>MDFELDDTQRAIQDTARAFAREEVAPAAAENDRLRRFPADLIRGLGELGLLAVNVPAAYGGSEAGAVAYALAIMEIAAADCATAVTMAVTNMVGELIARFGTEAQKQRHLPRLAAAEVLAGAFALSEPQAGSDAGAMRTRAVRRGDGWVIDGAKQWITSGDVAGVLVVWARTGPAEAGGGGGVTAFLVEQGTPGLLVGRHEDKLGIRASSTVALSFDGCEVPDSARLGEVGQGLRVAFAALDGGRVGIASQATGTIRAALDASVRYARDRQAFGVPIAEHQAVAFMLADMAVEHDTARLLALRAAALKEAGRPFTREASMAKLWASEAAQRAVGRAVQIHGGVGYTEDFPVARYFRDARVQTIYEGTSEIQRLVIARELLKDGGAPARG</sequence>
<evidence type="ECO:0000259" key="10">
    <source>
        <dbReference type="Pfam" id="PF02770"/>
    </source>
</evidence>
<dbReference type="KEGG" id="acp:A2cp1_2282"/>
<dbReference type="AlphaFoldDB" id="B8JAA1"/>
<dbReference type="PROSITE" id="PS00073">
    <property type="entry name" value="ACYL_COA_DH_2"/>
    <property type="match status" value="1"/>
</dbReference>
<evidence type="ECO:0000256" key="6">
    <source>
        <dbReference type="ARBA" id="ARBA00066362"/>
    </source>
</evidence>
<evidence type="ECO:0000259" key="9">
    <source>
        <dbReference type="Pfam" id="PF00441"/>
    </source>
</evidence>
<dbReference type="HOGENOM" id="CLU_018204_3_5_7"/>
<feature type="domain" description="Acyl-CoA oxidase/dehydrogenase middle" evidence="10">
    <location>
        <begin position="122"/>
        <end position="219"/>
    </location>
</feature>